<sequence length="85" mass="9874">MFETHQGVVEGAKSKVYLRPETAQGIFVNFKNVLRTSRAKLPFGIGQVGKSFRNEVTPGNFIFRTREFEQMELEFFTKPEEADKW</sequence>
<evidence type="ECO:0000256" key="2">
    <source>
        <dbReference type="ARBA" id="ARBA00022741"/>
    </source>
</evidence>
<dbReference type="SUPFAM" id="SSF55681">
    <property type="entry name" value="Class II aaRS and biotin synthetases"/>
    <property type="match status" value="1"/>
</dbReference>
<evidence type="ECO:0000256" key="3">
    <source>
        <dbReference type="ARBA" id="ARBA00022840"/>
    </source>
</evidence>
<evidence type="ECO:0000259" key="6">
    <source>
        <dbReference type="PROSITE" id="PS50862"/>
    </source>
</evidence>
<organism evidence="7 8">
    <name type="scientific">Mycoplasmopsis edwardii</name>
    <dbReference type="NCBI Taxonomy" id="53558"/>
    <lineage>
        <taxon>Bacteria</taxon>
        <taxon>Bacillati</taxon>
        <taxon>Mycoplasmatota</taxon>
        <taxon>Mycoplasmoidales</taxon>
        <taxon>Metamycoplasmataceae</taxon>
        <taxon>Mycoplasmopsis</taxon>
    </lineage>
</organism>
<keyword evidence="4" id="KW-0648">Protein biosynthesis</keyword>
<reference evidence="8" key="1">
    <citation type="submission" date="2018-06" db="EMBL/GenBank/DDBJ databases">
        <authorList>
            <consortium name="Pathogen Informatics"/>
        </authorList>
    </citation>
    <scope>NUCLEOTIDE SEQUENCE [LARGE SCALE GENOMIC DNA]</scope>
    <source>
        <strain evidence="8">NCTC10132</strain>
    </source>
</reference>
<dbReference type="PROSITE" id="PS50862">
    <property type="entry name" value="AA_TRNA_LIGASE_II"/>
    <property type="match status" value="1"/>
</dbReference>
<dbReference type="Proteomes" id="UP000257559">
    <property type="component" value="Chromosome"/>
</dbReference>
<dbReference type="EC" id="6.1.1.14" evidence="7"/>
<dbReference type="InterPro" id="IPR006195">
    <property type="entry name" value="aa-tRNA-synth_II"/>
</dbReference>
<keyword evidence="2" id="KW-0547">Nucleotide-binding</keyword>
<dbReference type="GO" id="GO:0005737">
    <property type="term" value="C:cytoplasm"/>
    <property type="evidence" value="ECO:0007669"/>
    <property type="project" value="TreeGrafter"/>
</dbReference>
<dbReference type="InterPro" id="IPR002314">
    <property type="entry name" value="aa-tRNA-synt_IIb"/>
</dbReference>
<keyword evidence="5" id="KW-0030">Aminoacyl-tRNA synthetase</keyword>
<dbReference type="GO" id="GO:0006426">
    <property type="term" value="P:glycyl-tRNA aminoacylation"/>
    <property type="evidence" value="ECO:0007669"/>
    <property type="project" value="TreeGrafter"/>
</dbReference>
<keyword evidence="1 7" id="KW-0436">Ligase</keyword>
<dbReference type="KEGG" id="medw:NCTC10132_00689"/>
<name>A0A3B0PVI0_9BACT</name>
<dbReference type="Gene3D" id="3.30.930.10">
    <property type="entry name" value="Bira Bifunctional Protein, Domain 2"/>
    <property type="match status" value="1"/>
</dbReference>
<keyword evidence="3" id="KW-0067">ATP-binding</keyword>
<evidence type="ECO:0000256" key="1">
    <source>
        <dbReference type="ARBA" id="ARBA00022598"/>
    </source>
</evidence>
<dbReference type="Pfam" id="PF00587">
    <property type="entry name" value="tRNA-synt_2b"/>
    <property type="match status" value="1"/>
</dbReference>
<dbReference type="PANTHER" id="PTHR10745:SF8">
    <property type="entry name" value="DNA POLYMERASE SUBUNIT GAMMA-2, MITOCHONDRIAL"/>
    <property type="match status" value="1"/>
</dbReference>
<dbReference type="AlphaFoldDB" id="A0A3B0PVI0"/>
<proteinExistence type="predicted"/>
<dbReference type="InterPro" id="IPR027031">
    <property type="entry name" value="Gly-tRNA_synthase/POLG2"/>
</dbReference>
<feature type="domain" description="Aminoacyl-transfer RNA synthetases class-II family profile" evidence="6">
    <location>
        <begin position="1"/>
        <end position="85"/>
    </location>
</feature>
<dbReference type="PRINTS" id="PR01043">
    <property type="entry name" value="TRNASYNTHGLY"/>
</dbReference>
<dbReference type="InterPro" id="IPR045864">
    <property type="entry name" value="aa-tRNA-synth_II/BPL/LPL"/>
</dbReference>
<dbReference type="GO" id="GO:0004820">
    <property type="term" value="F:glycine-tRNA ligase activity"/>
    <property type="evidence" value="ECO:0007669"/>
    <property type="project" value="UniProtKB-EC"/>
</dbReference>
<keyword evidence="8" id="KW-1185">Reference proteome</keyword>
<dbReference type="EMBL" id="LS991951">
    <property type="protein sequence ID" value="SYV97324.1"/>
    <property type="molecule type" value="Genomic_DNA"/>
</dbReference>
<evidence type="ECO:0000256" key="5">
    <source>
        <dbReference type="ARBA" id="ARBA00023146"/>
    </source>
</evidence>
<gene>
    <name evidence="7" type="primary">glyQS_1</name>
    <name evidence="7" type="ORF">NCTC10132_00689</name>
</gene>
<evidence type="ECO:0000256" key="4">
    <source>
        <dbReference type="ARBA" id="ARBA00022917"/>
    </source>
</evidence>
<protein>
    <submittedName>
        <fullName evidence="7">Glycine--tRNA ligase</fullName>
        <ecNumber evidence="7">6.1.1.14</ecNumber>
    </submittedName>
</protein>
<feature type="non-terminal residue" evidence="7">
    <location>
        <position position="85"/>
    </location>
</feature>
<evidence type="ECO:0000313" key="8">
    <source>
        <dbReference type="Proteomes" id="UP000257559"/>
    </source>
</evidence>
<dbReference type="GO" id="GO:0005524">
    <property type="term" value="F:ATP binding"/>
    <property type="evidence" value="ECO:0007669"/>
    <property type="project" value="UniProtKB-KW"/>
</dbReference>
<evidence type="ECO:0000313" key="7">
    <source>
        <dbReference type="EMBL" id="SYV97324.1"/>
    </source>
</evidence>
<accession>A0A3B0PVI0</accession>
<dbReference type="PANTHER" id="PTHR10745">
    <property type="entry name" value="GLYCYL-TRNA SYNTHETASE/DNA POLYMERASE SUBUNIT GAMMA-2"/>
    <property type="match status" value="1"/>
</dbReference>